<feature type="domain" description="Histidine kinase" evidence="11">
    <location>
        <begin position="847"/>
        <end position="1071"/>
    </location>
</feature>
<dbReference type="AlphaFoldDB" id="A0A9N7JIE0"/>
<gene>
    <name evidence="12" type="ORF">CP523_00570</name>
    <name evidence="13" type="ORF">NH397_08870</name>
</gene>
<dbReference type="Proteomes" id="UP001055437">
    <property type="component" value="Chromosome"/>
</dbReference>
<dbReference type="InterPro" id="IPR011123">
    <property type="entry name" value="Y_Y_Y"/>
</dbReference>
<dbReference type="OrthoDB" id="9810305at2"/>
<dbReference type="Pfam" id="PF07494">
    <property type="entry name" value="Reg_prop"/>
    <property type="match status" value="5"/>
</dbReference>
<keyword evidence="4" id="KW-0808">Transferase</keyword>
<evidence type="ECO:0000256" key="8">
    <source>
        <dbReference type="ARBA" id="ARBA00023012"/>
    </source>
</evidence>
<name>A0A9N7JIE0_CLOSE</name>
<evidence type="ECO:0000313" key="13">
    <source>
        <dbReference type="EMBL" id="USR99616.1"/>
    </source>
</evidence>
<dbReference type="InterPro" id="IPR036890">
    <property type="entry name" value="HATPase_C_sf"/>
</dbReference>
<dbReference type="Pfam" id="PF07495">
    <property type="entry name" value="Y_Y_Y"/>
    <property type="match status" value="1"/>
</dbReference>
<evidence type="ECO:0000256" key="1">
    <source>
        <dbReference type="ARBA" id="ARBA00000085"/>
    </source>
</evidence>
<evidence type="ECO:0000313" key="12">
    <source>
        <dbReference type="EMBL" id="AYE33048.1"/>
    </source>
</evidence>
<keyword evidence="9" id="KW-1133">Transmembrane helix</keyword>
<sequence>MNKRKTFKKTILVICSCLTLSLGINSENLVLAENMSGYEELTVEDGLSQSRVNKILQDSKGYMWFATMDGLNRYNGFEYVILRHENDSETSLTSSDITDMIEGNKEDLWVSTLKGLNRVDRKTLEVQRIYINNKGKKKIYNKSIFDLEMDSSGNIWIATNSGLDKYNIEKDEFTTISLGEKSNELITKLCKDGNDGLCIGTKSGVKYLNLKNNKVSKYEGNSSVLTSGDISSLYKDYDGKLWVGTVDGEIVKYNPSNNNVEEVDLNWDKKFSAIGIKDFLQVDRDKIIVATEKGIKIIDKSNKCTLCYKNMLNINNSKVNNILSLYKDKSGIIWIGKSNGINLISPYQPFSKDFNKIDSNKIIEDNSIRGITFQNDKEIWFGTDNGGLYLYNFDNRNFTKFVYSKENKNALSSNKINNIEIDKEGTLWVSTVNGIDKIDTKTHEIERVIDSDNSEINCDYIKDIFVDSNNIIWIGSLEGLYTYDKKNNKITNLTNIIEKNLKDSSVQVIYEDSKNNIWIGSAINGGVLMYTPKTGETKIYQSNSKIKNTLSSNEIRDIREDEYDNIWVGTTDGLNKIDVNNDCITVYNDNNGLINNYVCGVLIDNLGNPWVSTKLGISKYDVKKKQFYNYTKMDGLQESEFHNNSCCQAKDKRMVFGGINGINSFYPNNIIESDIVKADAVIDGIKVNDTYRNIYENLKLKYYENNIEFKFFITAYENFNNNIYQYKLEGYDEDWITIENKNQIKYTNLNPGKYEFKVRGRSRWGEYSDIKSKSFEIKQKFWKTPMAIIIYIFIIILFITLLWKYIYNLEKIVYNRTKELNEKLCQNEKLYHKLIQQEKSKNSLLVNLSHELRTPLNVILSSVQLIKFIIKENKVLTEEQGDKYLNHIEKNSKSLLEVINDLIDTSKLEVGKYNINIKEYDIVYLTEELALSMKEYIEGKGIDLIIDPEIEERFIECDKIAIERCISNLLSNASKFTNKGGLIFVSVREILENDSVEIIVKDTGIGIPKEQQKVIFDRFIQAENTASVKEASSGIGLNLVKNLVKIHHGKITVESELNKGSTFTITLPCKQIDKNEECNRLL</sequence>
<dbReference type="SMART" id="SM00388">
    <property type="entry name" value="HisKA"/>
    <property type="match status" value="1"/>
</dbReference>
<proteinExistence type="predicted"/>
<dbReference type="GO" id="GO:0000155">
    <property type="term" value="F:phosphorelay sensor kinase activity"/>
    <property type="evidence" value="ECO:0007669"/>
    <property type="project" value="InterPro"/>
</dbReference>
<keyword evidence="3" id="KW-0597">Phosphoprotein</keyword>
<evidence type="ECO:0000256" key="4">
    <source>
        <dbReference type="ARBA" id="ARBA00022679"/>
    </source>
</evidence>
<keyword evidence="5" id="KW-0547">Nucleotide-binding</keyword>
<evidence type="ECO:0000256" key="5">
    <source>
        <dbReference type="ARBA" id="ARBA00022741"/>
    </source>
</evidence>
<dbReference type="EMBL" id="CP023671">
    <property type="protein sequence ID" value="AYE33048.1"/>
    <property type="molecule type" value="Genomic_DNA"/>
</dbReference>
<evidence type="ECO:0000256" key="7">
    <source>
        <dbReference type="ARBA" id="ARBA00022840"/>
    </source>
</evidence>
<dbReference type="SUPFAM" id="SSF47384">
    <property type="entry name" value="Homodimeric domain of signal transducing histidine kinase"/>
    <property type="match status" value="1"/>
</dbReference>
<dbReference type="KEGG" id="csep:CP523_00570"/>
<dbReference type="InterPro" id="IPR011110">
    <property type="entry name" value="Reg_prop"/>
</dbReference>
<dbReference type="PANTHER" id="PTHR43547">
    <property type="entry name" value="TWO-COMPONENT HISTIDINE KINASE"/>
    <property type="match status" value="1"/>
</dbReference>
<dbReference type="InterPro" id="IPR015943">
    <property type="entry name" value="WD40/YVTN_repeat-like_dom_sf"/>
</dbReference>
<dbReference type="InterPro" id="IPR005467">
    <property type="entry name" value="His_kinase_dom"/>
</dbReference>
<evidence type="ECO:0000256" key="10">
    <source>
        <dbReference type="SAM" id="SignalP"/>
    </source>
</evidence>
<dbReference type="GeneID" id="303559167"/>
<keyword evidence="6 12" id="KW-0418">Kinase</keyword>
<dbReference type="InterPro" id="IPR036097">
    <property type="entry name" value="HisK_dim/P_sf"/>
</dbReference>
<keyword evidence="7 13" id="KW-0067">ATP-binding</keyword>
<dbReference type="InterPro" id="IPR004358">
    <property type="entry name" value="Sig_transdc_His_kin-like_C"/>
</dbReference>
<dbReference type="SUPFAM" id="SSF55874">
    <property type="entry name" value="ATPase domain of HSP90 chaperone/DNA topoisomerase II/histidine kinase"/>
    <property type="match status" value="1"/>
</dbReference>
<dbReference type="PRINTS" id="PR00344">
    <property type="entry name" value="BCTRLSENSOR"/>
</dbReference>
<dbReference type="EC" id="2.7.13.3" evidence="2"/>
<evidence type="ECO:0000256" key="2">
    <source>
        <dbReference type="ARBA" id="ARBA00012438"/>
    </source>
</evidence>
<evidence type="ECO:0000313" key="15">
    <source>
        <dbReference type="Proteomes" id="UP001055437"/>
    </source>
</evidence>
<dbReference type="Gene3D" id="1.10.287.130">
    <property type="match status" value="1"/>
</dbReference>
<feature type="signal peptide" evidence="10">
    <location>
        <begin position="1"/>
        <end position="32"/>
    </location>
</feature>
<dbReference type="Proteomes" id="UP000280586">
    <property type="component" value="Chromosome"/>
</dbReference>
<evidence type="ECO:0000256" key="9">
    <source>
        <dbReference type="SAM" id="Phobius"/>
    </source>
</evidence>
<accession>A0A9N7JIE0</accession>
<dbReference type="CDD" id="cd00082">
    <property type="entry name" value="HisKA"/>
    <property type="match status" value="1"/>
</dbReference>
<feature type="chain" id="PRO_5040337740" description="histidine kinase" evidence="10">
    <location>
        <begin position="33"/>
        <end position="1082"/>
    </location>
</feature>
<dbReference type="InterPro" id="IPR013783">
    <property type="entry name" value="Ig-like_fold"/>
</dbReference>
<dbReference type="InterPro" id="IPR003594">
    <property type="entry name" value="HATPase_dom"/>
</dbReference>
<dbReference type="PANTHER" id="PTHR43547:SF2">
    <property type="entry name" value="HYBRID SIGNAL TRANSDUCTION HISTIDINE KINASE C"/>
    <property type="match status" value="1"/>
</dbReference>
<dbReference type="GO" id="GO:0005524">
    <property type="term" value="F:ATP binding"/>
    <property type="evidence" value="ECO:0007669"/>
    <property type="project" value="UniProtKB-KW"/>
</dbReference>
<dbReference type="RefSeq" id="WP_066676341.1">
    <property type="nucleotide sequence ID" value="NZ_CABMIZ010000015.1"/>
</dbReference>
<protein>
    <recommendedName>
        <fullName evidence="2">histidine kinase</fullName>
        <ecNumber evidence="2">2.7.13.3</ecNumber>
    </recommendedName>
</protein>
<evidence type="ECO:0000313" key="14">
    <source>
        <dbReference type="Proteomes" id="UP000280586"/>
    </source>
</evidence>
<dbReference type="FunFam" id="3.30.565.10:FF:000037">
    <property type="entry name" value="Hybrid sensor histidine kinase/response regulator"/>
    <property type="match status" value="1"/>
</dbReference>
<dbReference type="Gene3D" id="2.130.10.10">
    <property type="entry name" value="YVTN repeat-like/Quinoprotein amine dehydrogenase"/>
    <property type="match status" value="2"/>
</dbReference>
<dbReference type="SMART" id="SM00387">
    <property type="entry name" value="HATPase_c"/>
    <property type="match status" value="1"/>
</dbReference>
<dbReference type="EMBL" id="CP099799">
    <property type="protein sequence ID" value="USR99616.1"/>
    <property type="molecule type" value="Genomic_DNA"/>
</dbReference>
<dbReference type="Gene3D" id="3.30.565.10">
    <property type="entry name" value="Histidine kinase-like ATPase, C-terminal domain"/>
    <property type="match status" value="1"/>
</dbReference>
<comment type="catalytic activity">
    <reaction evidence="1">
        <text>ATP + protein L-histidine = ADP + protein N-phospho-L-histidine.</text>
        <dbReference type="EC" id="2.7.13.3"/>
    </reaction>
</comment>
<dbReference type="Pfam" id="PF00512">
    <property type="entry name" value="HisKA"/>
    <property type="match status" value="1"/>
</dbReference>
<keyword evidence="15" id="KW-1185">Reference proteome</keyword>
<evidence type="ECO:0000259" key="11">
    <source>
        <dbReference type="PROSITE" id="PS50109"/>
    </source>
</evidence>
<keyword evidence="10" id="KW-0732">Signal</keyword>
<evidence type="ECO:0000256" key="6">
    <source>
        <dbReference type="ARBA" id="ARBA00022777"/>
    </source>
</evidence>
<dbReference type="Gene3D" id="2.60.40.10">
    <property type="entry name" value="Immunoglobulins"/>
    <property type="match status" value="1"/>
</dbReference>
<organism evidence="12 14">
    <name type="scientific">Clostridium septicum</name>
    <dbReference type="NCBI Taxonomy" id="1504"/>
    <lineage>
        <taxon>Bacteria</taxon>
        <taxon>Bacillati</taxon>
        <taxon>Bacillota</taxon>
        <taxon>Clostridia</taxon>
        <taxon>Eubacteriales</taxon>
        <taxon>Clostridiaceae</taxon>
        <taxon>Clostridium</taxon>
    </lineage>
</organism>
<dbReference type="Pfam" id="PF02518">
    <property type="entry name" value="HATPase_c"/>
    <property type="match status" value="1"/>
</dbReference>
<keyword evidence="9" id="KW-0812">Transmembrane</keyword>
<keyword evidence="8" id="KW-0902">Two-component regulatory system</keyword>
<dbReference type="PROSITE" id="PS50109">
    <property type="entry name" value="HIS_KIN"/>
    <property type="match status" value="1"/>
</dbReference>
<keyword evidence="9" id="KW-0472">Membrane</keyword>
<dbReference type="InterPro" id="IPR003661">
    <property type="entry name" value="HisK_dim/P_dom"/>
</dbReference>
<reference evidence="13" key="2">
    <citation type="submission" date="2022-06" db="EMBL/GenBank/DDBJ databases">
        <authorList>
            <person name="Holder M.E."/>
            <person name="Ajami N.J."/>
            <person name="Petrosino J.F."/>
        </authorList>
    </citation>
    <scope>NUCLEOTIDE SEQUENCE</scope>
    <source>
        <strain evidence="13">RMA 8861</strain>
    </source>
</reference>
<evidence type="ECO:0000256" key="3">
    <source>
        <dbReference type="ARBA" id="ARBA00022553"/>
    </source>
</evidence>
<feature type="transmembrane region" description="Helical" evidence="9">
    <location>
        <begin position="786"/>
        <end position="806"/>
    </location>
</feature>
<reference evidence="12 14" key="1">
    <citation type="submission" date="2017-09" db="EMBL/GenBank/DDBJ databases">
        <authorList>
            <person name="Thomas P."/>
            <person name="Seyboldt C."/>
        </authorList>
    </citation>
    <scope>NUCLEOTIDE SEQUENCE [LARGE SCALE GENOMIC DNA]</scope>
    <source>
        <strain evidence="12 14">DSM 7534</strain>
    </source>
</reference>
<dbReference type="SUPFAM" id="SSF63829">
    <property type="entry name" value="Calcium-dependent phosphotriesterase"/>
    <property type="match status" value="2"/>
</dbReference>